<name>A0A831THH6_9BACT</name>
<gene>
    <name evidence="2" type="ORF">ENP34_06820</name>
</gene>
<dbReference type="SUPFAM" id="SSF109998">
    <property type="entry name" value="Triger factor/SurA peptide-binding domain-like"/>
    <property type="match status" value="1"/>
</dbReference>
<organism evidence="2">
    <name type="scientific">Thermorudis peleae</name>
    <dbReference type="NCBI Taxonomy" id="1382356"/>
    <lineage>
        <taxon>Bacteria</taxon>
        <taxon>Pseudomonadati</taxon>
        <taxon>Thermomicrobiota</taxon>
        <taxon>Thermomicrobia</taxon>
        <taxon>Thermomicrobia incertae sedis</taxon>
        <taxon>Thermorudis</taxon>
    </lineage>
</organism>
<dbReference type="Pfam" id="PF13624">
    <property type="entry name" value="SurA_N_3"/>
    <property type="match status" value="1"/>
</dbReference>
<proteinExistence type="predicted"/>
<keyword evidence="1" id="KW-0732">Signal</keyword>
<reference evidence="2" key="1">
    <citation type="journal article" date="2020" name="mSystems">
        <title>Genome- and Community-Level Interaction Insights into Carbon Utilization and Element Cycling Functions of Hydrothermarchaeota in Hydrothermal Sediment.</title>
        <authorList>
            <person name="Zhou Z."/>
            <person name="Liu Y."/>
            <person name="Xu W."/>
            <person name="Pan J."/>
            <person name="Luo Z.H."/>
            <person name="Li M."/>
        </authorList>
    </citation>
    <scope>NUCLEOTIDE SEQUENCE [LARGE SCALE GENOMIC DNA]</scope>
    <source>
        <strain evidence="2">SpSt-210</strain>
    </source>
</reference>
<feature type="chain" id="PRO_5032451898" description="SurA N-terminal domain-containing protein" evidence="1">
    <location>
        <begin position="27"/>
        <end position="245"/>
    </location>
</feature>
<evidence type="ECO:0000256" key="1">
    <source>
        <dbReference type="SAM" id="SignalP"/>
    </source>
</evidence>
<feature type="signal peptide" evidence="1">
    <location>
        <begin position="1"/>
        <end position="26"/>
    </location>
</feature>
<dbReference type="InterPro" id="IPR027304">
    <property type="entry name" value="Trigger_fact/SurA_dom_sf"/>
</dbReference>
<protein>
    <recommendedName>
        <fullName evidence="3">SurA N-terminal domain-containing protein</fullName>
    </recommendedName>
</protein>
<comment type="caution">
    <text evidence="2">The sequence shown here is derived from an EMBL/GenBank/DDBJ whole genome shotgun (WGS) entry which is preliminary data.</text>
</comment>
<dbReference type="EMBL" id="DSIY01000163">
    <property type="protein sequence ID" value="HEG91139.1"/>
    <property type="molecule type" value="Genomic_DNA"/>
</dbReference>
<evidence type="ECO:0008006" key="3">
    <source>
        <dbReference type="Google" id="ProtNLM"/>
    </source>
</evidence>
<accession>A0A831THH6</accession>
<sequence>MRPFAALGVLTLLALLGALVATHVTADQRPDVAQLERAGQARAGDPGPVLAQVDGLPITTADLAERIAIVQANLDYMRQEAATGGPQADFLQEFARLIESAGVENAALGSLIVDRALMAEAQRRGLAPTGDEVARRVAQDRALAPQVDDPRMAAYIAVIGEERYWTVVYPATVQQELAAQRLWEAETGAVADPVERQRAWTSVQARIIGRARVTLVRPDLAAPATLEGALAYLQRYWELYSNANR</sequence>
<dbReference type="AlphaFoldDB" id="A0A831THH6"/>
<evidence type="ECO:0000313" key="2">
    <source>
        <dbReference type="EMBL" id="HEG91139.1"/>
    </source>
</evidence>